<proteinExistence type="predicted"/>
<sequence length="209" mass="22844">MTYQRPAYEQVTIAHGKNNTVTLRPSLRAAATLVDRHGFPALYRALDELNLTIISEIILTASEYRQDAAAFLSVLPGRPLFPFLLAVRQPLAELVSMFQPAPDPKAKPSTGKGKAMTWAELYAALYDHATGWLNWTPETAWNATPTEIDRAYNAHIDKLKAIHGSADDKPTGDKQPDPEQAARNVAEGLDPEFDRAGLRALKAKIAGGA</sequence>
<gene>
    <name evidence="2" type="ordered locus">SM11_chr2319</name>
</gene>
<dbReference type="PATRIC" id="fig|707241.3.peg.2416"/>
<evidence type="ECO:0000256" key="1">
    <source>
        <dbReference type="SAM" id="MobiDB-lite"/>
    </source>
</evidence>
<reference evidence="2 3" key="1">
    <citation type="journal article" date="2011" name="J. Biotechnol.">
        <title>The complete genome sequence of the dominant Sinorhizobium meliloti field isolate SM11 extends the S. meliloti pan-genome.</title>
        <authorList>
            <person name="Schneiker-Bekel S."/>
            <person name="Wibberg D."/>
            <person name="Bekel T."/>
            <person name="Blom J."/>
            <person name="Linke B."/>
            <person name="Neuweger H."/>
            <person name="Stiens M."/>
            <person name="Vorholter F.J."/>
            <person name="Weidner S."/>
            <person name="Goesmann A."/>
            <person name="Puhler A."/>
            <person name="Schluter A."/>
        </authorList>
    </citation>
    <scope>NUCLEOTIDE SEQUENCE [LARGE SCALE GENOMIC DNA]</scope>
    <source>
        <strain evidence="2 3">SM11</strain>
    </source>
</reference>
<evidence type="ECO:0008006" key="4">
    <source>
        <dbReference type="Google" id="ProtNLM"/>
    </source>
</evidence>
<evidence type="ECO:0000313" key="2">
    <source>
        <dbReference type="EMBL" id="AEH79573.1"/>
    </source>
</evidence>
<dbReference type="EMBL" id="CP001830">
    <property type="protein sequence ID" value="AEH79573.1"/>
    <property type="molecule type" value="Genomic_DNA"/>
</dbReference>
<feature type="region of interest" description="Disordered" evidence="1">
    <location>
        <begin position="164"/>
        <end position="191"/>
    </location>
</feature>
<organism evidence="2 3">
    <name type="scientific">Sinorhizobium meliloti (strain SM11)</name>
    <dbReference type="NCBI Taxonomy" id="707241"/>
    <lineage>
        <taxon>Bacteria</taxon>
        <taxon>Pseudomonadati</taxon>
        <taxon>Pseudomonadota</taxon>
        <taxon>Alphaproteobacteria</taxon>
        <taxon>Hyphomicrobiales</taxon>
        <taxon>Rhizobiaceae</taxon>
        <taxon>Sinorhizobium/Ensifer group</taxon>
        <taxon>Sinorhizobium</taxon>
    </lineage>
</organism>
<protein>
    <recommendedName>
        <fullName evidence="4">Tail assembly chaperone</fullName>
    </recommendedName>
</protein>
<feature type="compositionally biased region" description="Basic and acidic residues" evidence="1">
    <location>
        <begin position="164"/>
        <end position="177"/>
    </location>
</feature>
<dbReference type="Proteomes" id="UP000009045">
    <property type="component" value="Chromosome"/>
</dbReference>
<accession>F7X315</accession>
<dbReference type="RefSeq" id="WP_014529731.1">
    <property type="nucleotide sequence ID" value="NC_017325.1"/>
</dbReference>
<evidence type="ECO:0000313" key="3">
    <source>
        <dbReference type="Proteomes" id="UP000009045"/>
    </source>
</evidence>
<dbReference type="AlphaFoldDB" id="F7X315"/>
<name>F7X315_SINMM</name>
<dbReference type="HOGENOM" id="CLU_114116_0_0_5"/>
<dbReference type="KEGG" id="smx:SM11_chr2319"/>